<reference evidence="1" key="1">
    <citation type="submission" date="2023-07" db="EMBL/GenBank/DDBJ databases">
        <title>Black Yeasts Isolated from many extreme environments.</title>
        <authorList>
            <person name="Coleine C."/>
            <person name="Stajich J.E."/>
            <person name="Selbmann L."/>
        </authorList>
    </citation>
    <scope>NUCLEOTIDE SEQUENCE</scope>
    <source>
        <strain evidence="1">CCFEE 5714</strain>
    </source>
</reference>
<dbReference type="Proteomes" id="UP001281147">
    <property type="component" value="Unassembled WGS sequence"/>
</dbReference>
<sequence>MPNLYDLLMEEYCYFPLASDEIRLLELLPSDPESELHGKLEKFRLQESEEITPEHEVLITREGVDVPNAPPYEALSYTWGSLVNNKAASIKVLQGHKLCKLPITRNLHGSLARLRRELHNGQAKRLWVDAICIHQSNIPEKNAQVRKMAMVYNRAKNVCVWLGNGDGDSRRAIDFIGKLLRLDDFDPLTQDPGTESEWAALNNLMQRPWFNRRWIVQEISLARDAVLFCGDQSVSWHDFSAAVSLFAARHRDLRHLFQRSSEFHHHPNYLGEVEALGAKALVDITSYLFRKSKEGVVLERLMSLEEVVSTLTLFEAGSPHDIIYAVLWLAYDAEPDSKEHAAMSLEPNVRTPNQSPDLESVISSEDDRSLPNICLSPLPLESPESTEGAKREEPQEQPRPGSRSTQYGEFLKPPHRKSRPTRSASDHSLRWMV</sequence>
<evidence type="ECO:0000313" key="2">
    <source>
        <dbReference type="Proteomes" id="UP001281147"/>
    </source>
</evidence>
<dbReference type="EMBL" id="JAUTXU010000086">
    <property type="protein sequence ID" value="KAK3710207.1"/>
    <property type="molecule type" value="Genomic_DNA"/>
</dbReference>
<proteinExistence type="predicted"/>
<comment type="caution">
    <text evidence="1">The sequence shown here is derived from an EMBL/GenBank/DDBJ whole genome shotgun (WGS) entry which is preliminary data.</text>
</comment>
<protein>
    <submittedName>
        <fullName evidence="1">Uncharacterized protein</fullName>
    </submittedName>
</protein>
<keyword evidence="2" id="KW-1185">Reference proteome</keyword>
<accession>A0ACC3N7S5</accession>
<organism evidence="1 2">
    <name type="scientific">Vermiconidia calcicola</name>
    <dbReference type="NCBI Taxonomy" id="1690605"/>
    <lineage>
        <taxon>Eukaryota</taxon>
        <taxon>Fungi</taxon>
        <taxon>Dikarya</taxon>
        <taxon>Ascomycota</taxon>
        <taxon>Pezizomycotina</taxon>
        <taxon>Dothideomycetes</taxon>
        <taxon>Dothideomycetidae</taxon>
        <taxon>Mycosphaerellales</taxon>
        <taxon>Extremaceae</taxon>
        <taxon>Vermiconidia</taxon>
    </lineage>
</organism>
<evidence type="ECO:0000313" key="1">
    <source>
        <dbReference type="EMBL" id="KAK3710207.1"/>
    </source>
</evidence>
<gene>
    <name evidence="1" type="ORF">LTR37_010428</name>
</gene>
<name>A0ACC3N7S5_9PEZI</name>